<dbReference type="InterPro" id="IPR011055">
    <property type="entry name" value="Dup_hybrid_motif"/>
</dbReference>
<dbReference type="Proteomes" id="UP000321617">
    <property type="component" value="Unassembled WGS sequence"/>
</dbReference>
<dbReference type="RefSeq" id="WP_147138224.1">
    <property type="nucleotide sequence ID" value="NZ_BAABIJ010000002.1"/>
</dbReference>
<dbReference type="GO" id="GO:0004222">
    <property type="term" value="F:metalloendopeptidase activity"/>
    <property type="evidence" value="ECO:0007669"/>
    <property type="project" value="TreeGrafter"/>
</dbReference>
<keyword evidence="1" id="KW-1133">Transmembrane helix</keyword>
<dbReference type="AlphaFoldDB" id="A0A562V1N0"/>
<gene>
    <name evidence="3" type="ORF">LX16_2434</name>
</gene>
<keyword evidence="4" id="KW-1185">Reference proteome</keyword>
<keyword evidence="1" id="KW-0472">Membrane</keyword>
<evidence type="ECO:0000259" key="2">
    <source>
        <dbReference type="Pfam" id="PF01551"/>
    </source>
</evidence>
<dbReference type="Pfam" id="PF01551">
    <property type="entry name" value="Peptidase_M23"/>
    <property type="match status" value="1"/>
</dbReference>
<keyword evidence="1" id="KW-0812">Transmembrane</keyword>
<name>A0A562V1N0_9ACTN</name>
<dbReference type="OrthoDB" id="5171895at2"/>
<protein>
    <submittedName>
        <fullName evidence="3">Murein DD-endopeptidase MepM/ murein hydrolase activator NlpD</fullName>
    </submittedName>
</protein>
<dbReference type="PANTHER" id="PTHR21666">
    <property type="entry name" value="PEPTIDASE-RELATED"/>
    <property type="match status" value="1"/>
</dbReference>
<dbReference type="EMBL" id="VLLL01000006">
    <property type="protein sequence ID" value="TWJ11707.1"/>
    <property type="molecule type" value="Genomic_DNA"/>
</dbReference>
<evidence type="ECO:0000313" key="4">
    <source>
        <dbReference type="Proteomes" id="UP000321617"/>
    </source>
</evidence>
<dbReference type="PANTHER" id="PTHR21666:SF270">
    <property type="entry name" value="MUREIN HYDROLASE ACTIVATOR ENVC"/>
    <property type="match status" value="1"/>
</dbReference>
<feature type="transmembrane region" description="Helical" evidence="1">
    <location>
        <begin position="16"/>
        <end position="39"/>
    </location>
</feature>
<sequence length="377" mass="39445">MDAAEPTAPGRARRRLWWGIAGGLLALLCCGSVTVYVVALTLTPENGSPVNLAGCGVDGEVEIDGPLPQVRNLSQEQMENAAIIVQVGQDEGVPPRGWIIAVATAMQESTLHNYGHLGDRNDHDSQGLFQQRPSQGWGTVEQITDPVYASRSFYRSLLKVASWEGMDLTVAAQAVQRSAYPDAYAKWEPLATDVVNVLTDGGARSAANGGELGQCTALGEITASGWTAPVPQGIVSGYRTAQRPDHYGVDLGSPRGTEVRAAAGGVVITAECNAFAPDGSAYSCDVDGSPSIAGCGWFVNIQHADGIQTRYCHFETAPLVQVGQRVAAGEVIGVSGTSGNSSGPHLHFEVHTGNDQSNQGAIDPVAWLAQQGVAIDG</sequence>
<keyword evidence="3" id="KW-0378">Hydrolase</keyword>
<accession>A0A562V1N0</accession>
<organism evidence="3 4">
    <name type="scientific">Stackebrandtia albiflava</name>
    <dbReference type="NCBI Taxonomy" id="406432"/>
    <lineage>
        <taxon>Bacteria</taxon>
        <taxon>Bacillati</taxon>
        <taxon>Actinomycetota</taxon>
        <taxon>Actinomycetes</taxon>
        <taxon>Glycomycetales</taxon>
        <taxon>Glycomycetaceae</taxon>
        <taxon>Stackebrandtia</taxon>
    </lineage>
</organism>
<dbReference type="InterPro" id="IPR050570">
    <property type="entry name" value="Cell_wall_metabolism_enzyme"/>
</dbReference>
<evidence type="ECO:0000313" key="3">
    <source>
        <dbReference type="EMBL" id="TWJ11707.1"/>
    </source>
</evidence>
<feature type="domain" description="M23ase beta-sheet core" evidence="2">
    <location>
        <begin position="246"/>
        <end position="357"/>
    </location>
</feature>
<reference evidence="3 4" key="1">
    <citation type="journal article" date="2013" name="Stand. Genomic Sci.">
        <title>Genomic Encyclopedia of Type Strains, Phase I: The one thousand microbial genomes (KMG-I) project.</title>
        <authorList>
            <person name="Kyrpides N.C."/>
            <person name="Woyke T."/>
            <person name="Eisen J.A."/>
            <person name="Garrity G."/>
            <person name="Lilburn T.G."/>
            <person name="Beck B.J."/>
            <person name="Whitman W.B."/>
            <person name="Hugenholtz P."/>
            <person name="Klenk H.P."/>
        </authorList>
    </citation>
    <scope>NUCLEOTIDE SEQUENCE [LARGE SCALE GENOMIC DNA]</scope>
    <source>
        <strain evidence="3 4">DSM 45044</strain>
    </source>
</reference>
<evidence type="ECO:0000256" key="1">
    <source>
        <dbReference type="SAM" id="Phobius"/>
    </source>
</evidence>
<dbReference type="Gene3D" id="2.70.70.10">
    <property type="entry name" value="Glucose Permease (Domain IIA)"/>
    <property type="match status" value="1"/>
</dbReference>
<comment type="caution">
    <text evidence="3">The sequence shown here is derived from an EMBL/GenBank/DDBJ whole genome shotgun (WGS) entry which is preliminary data.</text>
</comment>
<dbReference type="SUPFAM" id="SSF51261">
    <property type="entry name" value="Duplicated hybrid motif"/>
    <property type="match status" value="1"/>
</dbReference>
<dbReference type="CDD" id="cd12797">
    <property type="entry name" value="M23_peptidase"/>
    <property type="match status" value="1"/>
</dbReference>
<proteinExistence type="predicted"/>
<dbReference type="InterPro" id="IPR016047">
    <property type="entry name" value="M23ase_b-sheet_dom"/>
</dbReference>